<sequence length="66" mass="7219">QILQKDQEIKDLKQKIAEVMAVMPSITYSAATSPLSPVSPHYSSKFVETSPSGLDPNASVYQPLKK</sequence>
<evidence type="ECO:0000313" key="15">
    <source>
        <dbReference type="EMBL" id="KAK2106200.1"/>
    </source>
</evidence>
<evidence type="ECO:0000256" key="3">
    <source>
        <dbReference type="ARBA" id="ARBA00004269"/>
    </source>
</evidence>
<evidence type="ECO:0000256" key="12">
    <source>
        <dbReference type="ARBA" id="ARBA00023242"/>
    </source>
</evidence>
<keyword evidence="10" id="KW-0472">Membrane</keyword>
<evidence type="ECO:0000256" key="9">
    <source>
        <dbReference type="ARBA" id="ARBA00022989"/>
    </source>
</evidence>
<keyword evidence="9" id="KW-1133">Transmembrane helix</keyword>
<evidence type="ECO:0000256" key="14">
    <source>
        <dbReference type="SAM" id="MobiDB-lite"/>
    </source>
</evidence>
<comment type="caution">
    <text evidence="15">The sequence shown here is derived from an EMBL/GenBank/DDBJ whole genome shotgun (WGS) entry which is preliminary data.</text>
</comment>
<evidence type="ECO:0000256" key="13">
    <source>
        <dbReference type="ARBA" id="ARBA00031129"/>
    </source>
</evidence>
<dbReference type="Pfam" id="PF09726">
    <property type="entry name" value="Macoilin"/>
    <property type="match status" value="1"/>
</dbReference>
<keyword evidence="6" id="KW-0597">Phosphoprotein</keyword>
<evidence type="ECO:0000256" key="10">
    <source>
        <dbReference type="ARBA" id="ARBA00023136"/>
    </source>
</evidence>
<evidence type="ECO:0000256" key="6">
    <source>
        <dbReference type="ARBA" id="ARBA00022553"/>
    </source>
</evidence>
<dbReference type="PANTHER" id="PTHR47464:SF2">
    <property type="entry name" value="MACOILIN"/>
    <property type="match status" value="1"/>
</dbReference>
<reference evidence="15 16" key="1">
    <citation type="submission" date="2023-05" db="EMBL/GenBank/DDBJ databases">
        <title>B98-5 Cell Line De Novo Hybrid Assembly: An Optical Mapping Approach.</title>
        <authorList>
            <person name="Kananen K."/>
            <person name="Auerbach J.A."/>
            <person name="Kautto E."/>
            <person name="Blachly J.S."/>
        </authorList>
    </citation>
    <scope>NUCLEOTIDE SEQUENCE [LARGE SCALE GENOMIC DNA]</scope>
    <source>
        <strain evidence="15">B95-8</strain>
        <tissue evidence="15">Cell line</tissue>
    </source>
</reference>
<keyword evidence="11" id="KW-0325">Glycoprotein</keyword>
<comment type="function">
    <text evidence="1">Plays a role in the regulation of neuronal activity.</text>
</comment>
<proteinExistence type="inferred from homology"/>
<evidence type="ECO:0000256" key="5">
    <source>
        <dbReference type="ARBA" id="ARBA00021882"/>
    </source>
</evidence>
<feature type="non-terminal residue" evidence="15">
    <location>
        <position position="1"/>
    </location>
</feature>
<keyword evidence="7" id="KW-0812">Transmembrane</keyword>
<protein>
    <recommendedName>
        <fullName evidence="5">Macoilin</fullName>
    </recommendedName>
    <alternativeName>
        <fullName evidence="13">Transmembrane protein 57</fullName>
    </alternativeName>
</protein>
<keyword evidence="16" id="KW-1185">Reference proteome</keyword>
<feature type="region of interest" description="Disordered" evidence="14">
    <location>
        <begin position="32"/>
        <end position="66"/>
    </location>
</feature>
<evidence type="ECO:0000256" key="11">
    <source>
        <dbReference type="ARBA" id="ARBA00023180"/>
    </source>
</evidence>
<dbReference type="PANTHER" id="PTHR47464">
    <property type="entry name" value="MACOILIN"/>
    <property type="match status" value="1"/>
</dbReference>
<keyword evidence="12" id="KW-0539">Nucleus</keyword>
<organism evidence="15 16">
    <name type="scientific">Saguinus oedipus</name>
    <name type="common">Cotton-top tamarin</name>
    <name type="synonym">Oedipomidas oedipus</name>
    <dbReference type="NCBI Taxonomy" id="9490"/>
    <lineage>
        <taxon>Eukaryota</taxon>
        <taxon>Metazoa</taxon>
        <taxon>Chordata</taxon>
        <taxon>Craniata</taxon>
        <taxon>Vertebrata</taxon>
        <taxon>Euteleostomi</taxon>
        <taxon>Mammalia</taxon>
        <taxon>Eutheria</taxon>
        <taxon>Euarchontoglires</taxon>
        <taxon>Primates</taxon>
        <taxon>Haplorrhini</taxon>
        <taxon>Platyrrhini</taxon>
        <taxon>Cebidae</taxon>
        <taxon>Callitrichinae</taxon>
        <taxon>Saguinus</taxon>
    </lineage>
</organism>
<gene>
    <name evidence="15" type="primary">MACO1_2</name>
    <name evidence="15" type="ORF">P7K49_015714</name>
</gene>
<dbReference type="EMBL" id="JASSZA010000007">
    <property type="protein sequence ID" value="KAK2106200.1"/>
    <property type="molecule type" value="Genomic_DNA"/>
</dbReference>
<dbReference type="Proteomes" id="UP001266305">
    <property type="component" value="Unassembled WGS sequence"/>
</dbReference>
<evidence type="ECO:0000256" key="2">
    <source>
        <dbReference type="ARBA" id="ARBA00004232"/>
    </source>
</evidence>
<comment type="subcellular location">
    <subcellularLocation>
        <location evidence="2">Nucleus membrane</location>
        <topology evidence="2">Multi-pass membrane protein</topology>
    </subcellularLocation>
    <subcellularLocation>
        <location evidence="3">Rough endoplasmic reticulum membrane</location>
        <topology evidence="3">Multi-pass membrane protein</topology>
    </subcellularLocation>
</comment>
<accession>A0ABQ9VAU1</accession>
<evidence type="ECO:0000256" key="4">
    <source>
        <dbReference type="ARBA" id="ARBA00008298"/>
    </source>
</evidence>
<keyword evidence="8" id="KW-0256">Endoplasmic reticulum</keyword>
<evidence type="ECO:0000256" key="7">
    <source>
        <dbReference type="ARBA" id="ARBA00022692"/>
    </source>
</evidence>
<evidence type="ECO:0000313" key="16">
    <source>
        <dbReference type="Proteomes" id="UP001266305"/>
    </source>
</evidence>
<evidence type="ECO:0000256" key="8">
    <source>
        <dbReference type="ARBA" id="ARBA00022824"/>
    </source>
</evidence>
<dbReference type="InterPro" id="IPR019130">
    <property type="entry name" value="Macoilin"/>
</dbReference>
<evidence type="ECO:0000256" key="1">
    <source>
        <dbReference type="ARBA" id="ARBA00003440"/>
    </source>
</evidence>
<name>A0ABQ9VAU1_SAGOE</name>
<comment type="similarity">
    <text evidence="4">Belongs to the macoilin family.</text>
</comment>